<feature type="transmembrane region" description="Helical" evidence="1">
    <location>
        <begin position="60"/>
        <end position="80"/>
    </location>
</feature>
<name>A0A365U6S7_9RHOB</name>
<comment type="caution">
    <text evidence="2">The sequence shown here is derived from an EMBL/GenBank/DDBJ whole genome shotgun (WGS) entry which is preliminary data.</text>
</comment>
<accession>A0A365U6S7</accession>
<sequence length="183" mass="19979">MDLLVKTAIHSMALLLAALITWHVIQPLQHYALGASLAGTLLFLPFGVKVISAFFEGWRSVLFLMPGAIAANAMFWQLPFDQATTWLAIVASYSIAPACFSVADVILRQDRRETNAHLSWRLIILCGLASSILGALLLNLILSRASALFGRLDAFLSFAIGDFLGLIAVLSAVTLAVRLWRLR</sequence>
<reference evidence="2 3" key="1">
    <citation type="submission" date="2018-07" db="EMBL/GenBank/DDBJ databases">
        <title>Rhodosalinus sp. strain E84T genomic sequence and assembly.</title>
        <authorList>
            <person name="Liu Z.-W."/>
            <person name="Lu D.-C."/>
        </authorList>
    </citation>
    <scope>NUCLEOTIDE SEQUENCE [LARGE SCALE GENOMIC DNA]</scope>
    <source>
        <strain evidence="2 3">E84</strain>
    </source>
</reference>
<keyword evidence="1" id="KW-0472">Membrane</keyword>
<evidence type="ECO:0000313" key="3">
    <source>
        <dbReference type="Proteomes" id="UP000253370"/>
    </source>
</evidence>
<keyword evidence="1" id="KW-0812">Transmembrane</keyword>
<dbReference type="EMBL" id="QNTQ01000011">
    <property type="protein sequence ID" value="RBI84309.1"/>
    <property type="molecule type" value="Genomic_DNA"/>
</dbReference>
<feature type="transmembrane region" description="Helical" evidence="1">
    <location>
        <begin position="119"/>
        <end position="142"/>
    </location>
</feature>
<gene>
    <name evidence="2" type="ORF">DRV85_12770</name>
</gene>
<keyword evidence="3" id="KW-1185">Reference proteome</keyword>
<feature type="transmembrane region" description="Helical" evidence="1">
    <location>
        <begin position="154"/>
        <end position="177"/>
    </location>
</feature>
<dbReference type="RefSeq" id="WP_113289865.1">
    <property type="nucleotide sequence ID" value="NZ_QNTQ01000011.1"/>
</dbReference>
<protein>
    <submittedName>
        <fullName evidence="2">Uncharacterized protein</fullName>
    </submittedName>
</protein>
<keyword evidence="1" id="KW-1133">Transmembrane helix</keyword>
<evidence type="ECO:0000313" key="2">
    <source>
        <dbReference type="EMBL" id="RBI84309.1"/>
    </source>
</evidence>
<evidence type="ECO:0000256" key="1">
    <source>
        <dbReference type="SAM" id="Phobius"/>
    </source>
</evidence>
<feature type="transmembrane region" description="Helical" evidence="1">
    <location>
        <begin position="86"/>
        <end position="107"/>
    </location>
</feature>
<feature type="transmembrane region" description="Helical" evidence="1">
    <location>
        <begin position="7"/>
        <end position="25"/>
    </location>
</feature>
<organism evidence="2 3">
    <name type="scientific">Rhodosalinus halophilus</name>
    <dbReference type="NCBI Taxonomy" id="2259333"/>
    <lineage>
        <taxon>Bacteria</taxon>
        <taxon>Pseudomonadati</taxon>
        <taxon>Pseudomonadota</taxon>
        <taxon>Alphaproteobacteria</taxon>
        <taxon>Rhodobacterales</taxon>
        <taxon>Paracoccaceae</taxon>
        <taxon>Rhodosalinus</taxon>
    </lineage>
</organism>
<dbReference type="Proteomes" id="UP000253370">
    <property type="component" value="Unassembled WGS sequence"/>
</dbReference>
<feature type="transmembrane region" description="Helical" evidence="1">
    <location>
        <begin position="31"/>
        <end position="48"/>
    </location>
</feature>
<dbReference type="AlphaFoldDB" id="A0A365U6S7"/>
<dbReference type="OrthoDB" id="7849442at2"/>
<proteinExistence type="predicted"/>